<gene>
    <name evidence="1" type="ORF">RC62_1513</name>
</gene>
<dbReference type="AlphaFoldDB" id="A0A0Q0WUI0"/>
<reference evidence="1 2" key="1">
    <citation type="submission" date="2014-09" db="EMBL/GenBank/DDBJ databases">
        <title>Genome sequence of Flavobacterium aquidurense RC62.</title>
        <authorList>
            <person name="Kim J.F."/>
            <person name="Kwak M.-J."/>
        </authorList>
    </citation>
    <scope>NUCLEOTIDE SEQUENCE [LARGE SCALE GENOMIC DNA]</scope>
    <source>
        <strain evidence="1 2">RC62</strain>
    </source>
</reference>
<organism evidence="1 2">
    <name type="scientific">Flavobacterium aquidurense</name>
    <dbReference type="NCBI Taxonomy" id="362413"/>
    <lineage>
        <taxon>Bacteria</taxon>
        <taxon>Pseudomonadati</taxon>
        <taxon>Bacteroidota</taxon>
        <taxon>Flavobacteriia</taxon>
        <taxon>Flavobacteriales</taxon>
        <taxon>Flavobacteriaceae</taxon>
        <taxon>Flavobacterium</taxon>
    </lineage>
</organism>
<evidence type="ECO:0000313" key="2">
    <source>
        <dbReference type="Proteomes" id="UP000050443"/>
    </source>
</evidence>
<evidence type="ECO:0000313" key="1">
    <source>
        <dbReference type="EMBL" id="KQB39819.1"/>
    </source>
</evidence>
<protein>
    <submittedName>
        <fullName evidence="1">Uncharacterized protein</fullName>
    </submittedName>
</protein>
<dbReference type="Proteomes" id="UP000050443">
    <property type="component" value="Unassembled WGS sequence"/>
</dbReference>
<dbReference type="STRING" id="362413.RC62_1513"/>
<comment type="caution">
    <text evidence="1">The sequence shown here is derived from an EMBL/GenBank/DDBJ whole genome shotgun (WGS) entry which is preliminary data.</text>
</comment>
<name>A0A0Q0WUI0_9FLAO</name>
<dbReference type="PATRIC" id="fig|362413.3.peg.1474"/>
<sequence>MKKVIYLLFIILSQYNVYSQNQDIFGRWNNVEREANISAIEFKSDNIAILFQGENTSPFFNFTLDNGKNPIWIDMLGEKDGVQVEIFGLLEFIDSDKIKIEMFNHIYKGHPDKFSSQESSMSQVYILNRVK</sequence>
<dbReference type="EMBL" id="JRLF01000012">
    <property type="protein sequence ID" value="KQB39819.1"/>
    <property type="molecule type" value="Genomic_DNA"/>
</dbReference>
<proteinExistence type="predicted"/>
<dbReference type="RefSeq" id="WP_055096629.1">
    <property type="nucleotide sequence ID" value="NZ_JRLF01000012.1"/>
</dbReference>
<dbReference type="OrthoDB" id="1366755at2"/>
<accession>A0A0Q0WUI0</accession>